<accession>A0A367WRI6</accession>
<evidence type="ECO:0000256" key="1">
    <source>
        <dbReference type="SAM" id="MobiDB-lite"/>
    </source>
</evidence>
<reference evidence="2 3" key="1">
    <citation type="submission" date="2014-07" db="EMBL/GenBank/DDBJ databases">
        <title>Draft genome sequence of Thalassospira profundimaris PR54-5.</title>
        <authorList>
            <person name="Lai Q."/>
            <person name="Shao Z."/>
        </authorList>
    </citation>
    <scope>NUCLEOTIDE SEQUENCE [LARGE SCALE GENOMIC DNA]</scope>
    <source>
        <strain evidence="2 3">PR54-5</strain>
    </source>
</reference>
<protein>
    <submittedName>
        <fullName evidence="2">Uncharacterized protein</fullName>
    </submittedName>
</protein>
<name>A0A367WRI6_9PROT</name>
<proteinExistence type="predicted"/>
<feature type="region of interest" description="Disordered" evidence="1">
    <location>
        <begin position="739"/>
        <end position="819"/>
    </location>
</feature>
<evidence type="ECO:0000313" key="2">
    <source>
        <dbReference type="EMBL" id="RCK43171.1"/>
    </source>
</evidence>
<dbReference type="RefSeq" id="WP_114099637.1">
    <property type="nucleotide sequence ID" value="NZ_JPWI01000015.1"/>
</dbReference>
<evidence type="ECO:0000313" key="3">
    <source>
        <dbReference type="Proteomes" id="UP000252255"/>
    </source>
</evidence>
<feature type="region of interest" description="Disordered" evidence="1">
    <location>
        <begin position="660"/>
        <end position="704"/>
    </location>
</feature>
<sequence>MLPADLQRLENGHIKSRMLLQEARRNYVADRADLLRELSANGRFDPRRADNLIRGIEALWLPAYDSFSSRGPMGPDGMIAPNSEYLEALRNEVGPDKFRMFTHSLRNFRVSEQEDHRMTALLEKHVSPERFARLEAQTSDIEGYRSDLAELVRQINPKMKLAGIEKGFMTEQDPETDPLAQTISLSLNPSKFDQDKTVHRELFSSIASGLTEKEREVLDRTFGMATRFSRDGGKTWEEAPEGQSLVSDRENPEIGTLVNEDGEIQESAVRIRTEPFEREKTIERAAIAFAGMYAAKRRPDPLAQRALKPFKDFFERSKNLLHLRGFQTAEDILKRARSGEIGERAANRTAKPGLRMPLPSDDPGNADRMRSAIKNMTGQELALAIREQQSVLNETRKKQYSIANSLFRYRAPINNLIRSGSPGAIKETAHGKSRGNAAFRKDRKELKELNRGLAALKAEQRRRAGQDVSNILQMPDPGTRQQVPPVSPRDDFNQQMHSKMRASMEIGEGRISVASSDSGKLDVNLHHPDLKNPVPLAGEATENGAFAMIQAFERISNGPASPTAERLAGELNRAGQSDNADIRLLKNSNMIDKELDDAIGKRDLNAFVYPLKSGDVIFQLNDGTWHAGRRNEFIQAARQAGDRHMRAAAEEIVSKTPNVVPFDRNRDGVSPATPATAEARKTSSPDLAPGVTSAPPTAIGRQQATPVKEALAMAASVGKTEPFKVQESADPRIKEAARKALSDLSPEQLKARHKKTTEAHAALSNSTTPKDMRERRELALGKTALQEVMRSKGIEFFSGDNKPEMPVDQSQKRRSGPKR</sequence>
<feature type="region of interest" description="Disordered" evidence="1">
    <location>
        <begin position="343"/>
        <end position="367"/>
    </location>
</feature>
<feature type="region of interest" description="Disordered" evidence="1">
    <location>
        <begin position="458"/>
        <end position="492"/>
    </location>
</feature>
<dbReference type="OrthoDB" id="7341782at2"/>
<dbReference type="Proteomes" id="UP000252255">
    <property type="component" value="Unassembled WGS sequence"/>
</dbReference>
<comment type="caution">
    <text evidence="2">The sequence shown here is derived from an EMBL/GenBank/DDBJ whole genome shotgun (WGS) entry which is preliminary data.</text>
</comment>
<dbReference type="AlphaFoldDB" id="A0A367WRI6"/>
<feature type="compositionally biased region" description="Basic and acidic residues" evidence="1">
    <location>
        <begin position="770"/>
        <end position="779"/>
    </location>
</feature>
<organism evidence="2 3">
    <name type="scientific">Thalassospira profundimaris</name>
    <dbReference type="NCBI Taxonomy" id="502049"/>
    <lineage>
        <taxon>Bacteria</taxon>
        <taxon>Pseudomonadati</taxon>
        <taxon>Pseudomonadota</taxon>
        <taxon>Alphaproteobacteria</taxon>
        <taxon>Rhodospirillales</taxon>
        <taxon>Thalassospiraceae</taxon>
        <taxon>Thalassospira</taxon>
    </lineage>
</organism>
<dbReference type="EMBL" id="JPWI01000015">
    <property type="protein sequence ID" value="RCK43171.1"/>
    <property type="molecule type" value="Genomic_DNA"/>
</dbReference>
<gene>
    <name evidence="2" type="ORF">TH30_19305</name>
</gene>